<feature type="domain" description="Transposase Tnp1/En/Spm-like" evidence="2">
    <location>
        <begin position="225"/>
        <end position="288"/>
    </location>
</feature>
<comment type="caution">
    <text evidence="3">The sequence shown here is derived from an EMBL/GenBank/DDBJ whole genome shotgun (WGS) entry which is preliminary data.</text>
</comment>
<evidence type="ECO:0000259" key="2">
    <source>
        <dbReference type="Pfam" id="PF03017"/>
    </source>
</evidence>
<protein>
    <recommendedName>
        <fullName evidence="2">Transposase Tnp1/En/Spm-like domain-containing protein</fullName>
    </recommendedName>
</protein>
<evidence type="ECO:0000256" key="1">
    <source>
        <dbReference type="SAM" id="MobiDB-lite"/>
    </source>
</evidence>
<evidence type="ECO:0000313" key="4">
    <source>
        <dbReference type="Proteomes" id="UP000729402"/>
    </source>
</evidence>
<dbReference type="Pfam" id="PF03017">
    <property type="entry name" value="Transposase_23"/>
    <property type="match status" value="1"/>
</dbReference>
<reference evidence="3" key="2">
    <citation type="submission" date="2021-02" db="EMBL/GenBank/DDBJ databases">
        <authorList>
            <person name="Kimball J.A."/>
            <person name="Haas M.W."/>
            <person name="Macchietto M."/>
            <person name="Kono T."/>
            <person name="Duquette J."/>
            <person name="Shao M."/>
        </authorList>
    </citation>
    <scope>NUCLEOTIDE SEQUENCE</scope>
    <source>
        <tissue evidence="3">Fresh leaf tissue</tissue>
    </source>
</reference>
<name>A0A8J5RYJ3_ZIZPA</name>
<dbReference type="PANTHER" id="PTHR33018:SF37">
    <property type="entry name" value="TRANSPOSASE TNP1_EN_SPM-LIKE DOMAIN-CONTAINING PROTEIN"/>
    <property type="match status" value="1"/>
</dbReference>
<gene>
    <name evidence="3" type="ORF">GUJ93_ZPchr0002g24441</name>
</gene>
<proteinExistence type="predicted"/>
<sequence>MIRNSESFLNCVEYDEVQDVEGSSEDDDISELLRDLACGLDKGGDFEDDVESVQASYLDALRNLTNEGWANSREFASVVGTLVRKKISIACDDWRDVDIKQKLDVWTDIQEKLQETAVKNLELKEKTIQEGDLFAHVYGLKEPRGHVRVLGNGPTPKDVGTPGSPMSQEGHDEGREEFDTTQDEYQTIYRTKVVAPRVSSKSNVANKRNHDNSYSAEESFVGRDVILYVVMRNDTPVAKATIVSTYPKTIVGGQALGVQFYEVVVNVVLKSDTLLPRPYDDMETLLEAQYLSIAWPNNWI</sequence>
<accession>A0A8J5RYJ3</accession>
<dbReference type="OrthoDB" id="692715at2759"/>
<reference evidence="3" key="1">
    <citation type="journal article" date="2021" name="bioRxiv">
        <title>Whole Genome Assembly and Annotation of Northern Wild Rice, Zizania palustris L., Supports a Whole Genome Duplication in the Zizania Genus.</title>
        <authorList>
            <person name="Haas M."/>
            <person name="Kono T."/>
            <person name="Macchietto M."/>
            <person name="Millas R."/>
            <person name="McGilp L."/>
            <person name="Shao M."/>
            <person name="Duquette J."/>
            <person name="Hirsch C.N."/>
            <person name="Kimball J."/>
        </authorList>
    </citation>
    <scope>NUCLEOTIDE SEQUENCE</scope>
    <source>
        <tissue evidence="3">Fresh leaf tissue</tissue>
    </source>
</reference>
<dbReference type="AlphaFoldDB" id="A0A8J5RYJ3"/>
<evidence type="ECO:0000313" key="3">
    <source>
        <dbReference type="EMBL" id="KAG8056249.1"/>
    </source>
</evidence>
<feature type="region of interest" description="Disordered" evidence="1">
    <location>
        <begin position="146"/>
        <end position="174"/>
    </location>
</feature>
<dbReference type="InterPro" id="IPR004264">
    <property type="entry name" value="Transposase_23"/>
</dbReference>
<dbReference type="EMBL" id="JAAALK010000287">
    <property type="protein sequence ID" value="KAG8056249.1"/>
    <property type="molecule type" value="Genomic_DNA"/>
</dbReference>
<dbReference type="Proteomes" id="UP000729402">
    <property type="component" value="Unassembled WGS sequence"/>
</dbReference>
<keyword evidence="4" id="KW-1185">Reference proteome</keyword>
<dbReference type="PANTHER" id="PTHR33018">
    <property type="entry name" value="OS10G0338966 PROTEIN-RELATED"/>
    <property type="match status" value="1"/>
</dbReference>
<organism evidence="3 4">
    <name type="scientific">Zizania palustris</name>
    <name type="common">Northern wild rice</name>
    <dbReference type="NCBI Taxonomy" id="103762"/>
    <lineage>
        <taxon>Eukaryota</taxon>
        <taxon>Viridiplantae</taxon>
        <taxon>Streptophyta</taxon>
        <taxon>Embryophyta</taxon>
        <taxon>Tracheophyta</taxon>
        <taxon>Spermatophyta</taxon>
        <taxon>Magnoliopsida</taxon>
        <taxon>Liliopsida</taxon>
        <taxon>Poales</taxon>
        <taxon>Poaceae</taxon>
        <taxon>BOP clade</taxon>
        <taxon>Oryzoideae</taxon>
        <taxon>Oryzeae</taxon>
        <taxon>Zizaniinae</taxon>
        <taxon>Zizania</taxon>
    </lineage>
</organism>